<evidence type="ECO:0000313" key="6">
    <source>
        <dbReference type="Proteomes" id="UP001183226"/>
    </source>
</evidence>
<name>A0ABU2KQF6_9ACTN</name>
<accession>A0ABU2KQF6</accession>
<dbReference type="SUPFAM" id="SSF51905">
    <property type="entry name" value="FAD/NAD(P)-binding domain"/>
    <property type="match status" value="1"/>
</dbReference>
<reference evidence="6" key="1">
    <citation type="submission" date="2023-07" db="EMBL/GenBank/DDBJ databases">
        <title>30 novel species of actinomycetes from the DSMZ collection.</title>
        <authorList>
            <person name="Nouioui I."/>
        </authorList>
    </citation>
    <scope>NUCLEOTIDE SEQUENCE [LARGE SCALE GENOMIC DNA]</scope>
    <source>
        <strain evidence="6">DSM 45055</strain>
    </source>
</reference>
<feature type="domain" description="FAD/NAD(P)-binding" evidence="4">
    <location>
        <begin position="8"/>
        <end position="282"/>
    </location>
</feature>
<organism evidence="5 6">
    <name type="scientific">Streptomonospora wellingtoniae</name>
    <dbReference type="NCBI Taxonomy" id="3075544"/>
    <lineage>
        <taxon>Bacteria</taxon>
        <taxon>Bacillati</taxon>
        <taxon>Actinomycetota</taxon>
        <taxon>Actinomycetes</taxon>
        <taxon>Streptosporangiales</taxon>
        <taxon>Nocardiopsidaceae</taxon>
        <taxon>Streptomonospora</taxon>
    </lineage>
</organism>
<gene>
    <name evidence="5" type="ORF">RM446_04435</name>
</gene>
<keyword evidence="1" id="KW-0285">Flavoprotein</keyword>
<evidence type="ECO:0000259" key="4">
    <source>
        <dbReference type="Pfam" id="PF07992"/>
    </source>
</evidence>
<dbReference type="RefSeq" id="WP_311543795.1">
    <property type="nucleotide sequence ID" value="NZ_JAVREK010000003.1"/>
</dbReference>
<sequence>MPLNNEGYDAAVVGGGPAGLSAALMLGRARRSVLVVDNGQPRNAPAAHMHGFLSRDGVPPGRLLEEGRREAAGYGGEFADGRALSASREHGGFALELDTGRTVRARRLVVTTGIVDELPDVPGLRERWGRDVLHWPYCDGWEVRDQPVGVLSTGPMSAHQALLFRQWTDRLTLLAHTGPRPTREERERLDARGIAVVDGEVCGLETVGNRLVGVRLSTGGTVPLGALAVAPRARPRAEVLAALGLKPSPDPRGFGERIAADATGSTEAAGVWVAGNIADPAANVLGSAASGAAAAGAVNSDLIAEETDSAVAARNAPFSAESEARLCERVLGEGRHGV</sequence>
<evidence type="ECO:0000256" key="1">
    <source>
        <dbReference type="ARBA" id="ARBA00022630"/>
    </source>
</evidence>
<dbReference type="InterPro" id="IPR023753">
    <property type="entry name" value="FAD/NAD-binding_dom"/>
</dbReference>
<dbReference type="PRINTS" id="PR00368">
    <property type="entry name" value="FADPNR"/>
</dbReference>
<keyword evidence="6" id="KW-1185">Reference proteome</keyword>
<dbReference type="InterPro" id="IPR036188">
    <property type="entry name" value="FAD/NAD-bd_sf"/>
</dbReference>
<evidence type="ECO:0000256" key="2">
    <source>
        <dbReference type="ARBA" id="ARBA00023002"/>
    </source>
</evidence>
<dbReference type="Proteomes" id="UP001183226">
    <property type="component" value="Unassembled WGS sequence"/>
</dbReference>
<dbReference type="EMBL" id="JAVREK010000003">
    <property type="protein sequence ID" value="MDT0301358.1"/>
    <property type="molecule type" value="Genomic_DNA"/>
</dbReference>
<comment type="catalytic activity">
    <reaction evidence="3">
        <text>[thioredoxin]-dithiol + NADP(+) = [thioredoxin]-disulfide + NADPH + H(+)</text>
        <dbReference type="Rhea" id="RHEA:20345"/>
        <dbReference type="Rhea" id="RHEA-COMP:10698"/>
        <dbReference type="Rhea" id="RHEA-COMP:10700"/>
        <dbReference type="ChEBI" id="CHEBI:15378"/>
        <dbReference type="ChEBI" id="CHEBI:29950"/>
        <dbReference type="ChEBI" id="CHEBI:50058"/>
        <dbReference type="ChEBI" id="CHEBI:57783"/>
        <dbReference type="ChEBI" id="CHEBI:58349"/>
        <dbReference type="EC" id="1.8.1.9"/>
    </reaction>
</comment>
<dbReference type="Pfam" id="PF07992">
    <property type="entry name" value="Pyr_redox_2"/>
    <property type="match status" value="1"/>
</dbReference>
<evidence type="ECO:0000256" key="3">
    <source>
        <dbReference type="ARBA" id="ARBA00048132"/>
    </source>
</evidence>
<dbReference type="Gene3D" id="3.50.50.60">
    <property type="entry name" value="FAD/NAD(P)-binding domain"/>
    <property type="match status" value="2"/>
</dbReference>
<protein>
    <submittedName>
        <fullName evidence="5">NAD(P)/FAD-dependent oxidoreductase</fullName>
    </submittedName>
</protein>
<keyword evidence="2" id="KW-0560">Oxidoreductase</keyword>
<dbReference type="PRINTS" id="PR00469">
    <property type="entry name" value="PNDRDTASEII"/>
</dbReference>
<evidence type="ECO:0000313" key="5">
    <source>
        <dbReference type="EMBL" id="MDT0301358.1"/>
    </source>
</evidence>
<proteinExistence type="predicted"/>
<dbReference type="InterPro" id="IPR050097">
    <property type="entry name" value="Ferredoxin-NADP_redctase_2"/>
</dbReference>
<comment type="caution">
    <text evidence="5">The sequence shown here is derived from an EMBL/GenBank/DDBJ whole genome shotgun (WGS) entry which is preliminary data.</text>
</comment>
<dbReference type="PANTHER" id="PTHR48105">
    <property type="entry name" value="THIOREDOXIN REDUCTASE 1-RELATED-RELATED"/>
    <property type="match status" value="1"/>
</dbReference>